<dbReference type="Proteomes" id="UP001241377">
    <property type="component" value="Unassembled WGS sequence"/>
</dbReference>
<proteinExistence type="predicted"/>
<sequence>MDGPQAKRKRSRREAALDNSFASSTVTHKRPRATPAFKEAAGVNVRKDVFEYPEVFLNILSFLPVEDLVTFERVGSSYSRFPLSDCLTRFCFKAKYPYPSVRQQRARQRSPHSYSGNLEQAQHGTVGEPTTTKELSLIPVETPHQAHSLQDVSNALEDIRVPSLSSDELEAQEFSRPRIDWKLLTKIDTNWATGTAAQYSLSPSPSPAPFTLRRAHLQNTPSKRPQQDVSTTVHATQVSLTGDTSDGPQQRQGERHLLALSSPFIFVAYPTSPLLHVHASNQYPMEKQPSDDDELSHIPPLALIPPPPGWSSLSRPDLITCIKVDGNDMAFSQGGTQHTGSIRIAVFYQSGGFVILSIKPHSFAVGKSTTQAPPRLTWCRLLVHKSSNTSSRSRRSVYRARAQGDPVVISEFHSPILISCSQKFYISVWQLPEPCVSDHRPDGSHSPMQGEQDAILLKILHSPVSFHPATLGLKRIIAPNPDQEEDSGSHQPKIAEKLHHYRASLAYTVPLYPERWTLAIQDFDVSILGTHERTVSSAALGTVEIGDCFHAGRSSSSGSYRLPIRWPLRPTSEIVGVKGESAIGIGLDDHFAVLAGSDNQIQVYKVPERSSLQSPELQPVATQDSSSTSSSRRIARQSYGASALRREIKHVQTLLAHSSAITAIALENGRCVSAGNDEKILVWNVDREADILPADDNIEVDLEETGPADILGGWTTVVQSPNDKLNQRTDGAKWSHVEVRTPRKNTPLTTSDRDDTLSHLHSSAPAPSAKPHSLSSTWTLHQQILPMPPVTHPLSLANAAREYLPAPRPRKDEGGMIIGNQVPEAGRARRIVEQLAFNEDRIVGLVSTKDQGAREITSVSGSEESVIKVWTFNV</sequence>
<evidence type="ECO:0000313" key="2">
    <source>
        <dbReference type="Proteomes" id="UP001241377"/>
    </source>
</evidence>
<protein>
    <submittedName>
        <fullName evidence="1">Uncharacterized protein</fullName>
    </submittedName>
</protein>
<accession>A0ACC2WG71</accession>
<name>A0ACC2WG71_9TREE</name>
<gene>
    <name evidence="1" type="ORF">QFC19_001718</name>
</gene>
<reference evidence="1" key="1">
    <citation type="submission" date="2023-04" db="EMBL/GenBank/DDBJ databases">
        <title>Draft Genome sequencing of Naganishia species isolated from polar environments using Oxford Nanopore Technology.</title>
        <authorList>
            <person name="Leo P."/>
            <person name="Venkateswaran K."/>
        </authorList>
    </citation>
    <scope>NUCLEOTIDE SEQUENCE</scope>
    <source>
        <strain evidence="1">MNA-CCFEE 5261</strain>
    </source>
</reference>
<organism evidence="1 2">
    <name type="scientific">Naganishia cerealis</name>
    <dbReference type="NCBI Taxonomy" id="610337"/>
    <lineage>
        <taxon>Eukaryota</taxon>
        <taxon>Fungi</taxon>
        <taxon>Dikarya</taxon>
        <taxon>Basidiomycota</taxon>
        <taxon>Agaricomycotina</taxon>
        <taxon>Tremellomycetes</taxon>
        <taxon>Filobasidiales</taxon>
        <taxon>Filobasidiaceae</taxon>
        <taxon>Naganishia</taxon>
    </lineage>
</organism>
<evidence type="ECO:0000313" key="1">
    <source>
        <dbReference type="EMBL" id="KAJ9110315.1"/>
    </source>
</evidence>
<comment type="caution">
    <text evidence="1">The sequence shown here is derived from an EMBL/GenBank/DDBJ whole genome shotgun (WGS) entry which is preliminary data.</text>
</comment>
<keyword evidence="2" id="KW-1185">Reference proteome</keyword>
<dbReference type="EMBL" id="JASBWR010000013">
    <property type="protein sequence ID" value="KAJ9110315.1"/>
    <property type="molecule type" value="Genomic_DNA"/>
</dbReference>